<organism evidence="1 2">
    <name type="scientific">Rhabditophanes sp. KR3021</name>
    <dbReference type="NCBI Taxonomy" id="114890"/>
    <lineage>
        <taxon>Eukaryota</taxon>
        <taxon>Metazoa</taxon>
        <taxon>Ecdysozoa</taxon>
        <taxon>Nematoda</taxon>
        <taxon>Chromadorea</taxon>
        <taxon>Rhabditida</taxon>
        <taxon>Tylenchina</taxon>
        <taxon>Panagrolaimomorpha</taxon>
        <taxon>Strongyloidoidea</taxon>
        <taxon>Alloionematidae</taxon>
        <taxon>Rhabditophanes</taxon>
    </lineage>
</organism>
<protein>
    <submittedName>
        <fullName evidence="2">Collagen</fullName>
    </submittedName>
</protein>
<sequence length="843" mass="94157">METNSSVKANKIAVGSEESDLKLLRKLEISQSIIFILSFILILHLYYLQNVLENEVITQTEEFNQYYSQLDEFNQKELQNVRSKRSSLDNDAVVGGAPPEAKNLNLTKSEMWLQSLSKIRMNELMDKCLSLHEYCVDEHDSERGFPGPPGPIGPMGNQGPPGPQGIPGLMGLPGHHGPEGPPGKQGRDAICPKCPIQANYEMTSNQCPIIEEMKCPYSNLFKNIPDSDNIPRIMEKALPIIVEHMIENMTEVESCMKVCLTNITDDWNAPPEVTETAYIEGATAHCYLESIGRPVFHAHSNTFYGSWMRDAYPKSGKDSNKRWLMPHFQGGHVQEYESDSYKNVPANKQDYILMRSKEGVESEGAKLQQQLLSILKTINEKEKGLFVDSDLVGVNYPLILKEWAVKIIGGFESVEKVLEETKLTYVRKMKGFVDVYVLRESPKLTRNIRNKRNIQRRLESDSNVKFIELQKPLNRHKRSLSGDDISITNILNSLDQENEIITNGTLFNDPLWKDQWQIHQNDELKLNTSIQLYYDMGIMEAWRSGFTGKGVTISILDDGIDYNHEDLKQNFAPEVSYDFNDDDKDPLCRMDDFNKHGTKCAGIVGMVANNTKCGVGIAFNAKIGAIRMLDGEVNDRIESESITFANQIVDIYIAAWGPADSSRIVDGPKFLTSLAFKSGVQNGRNQKGSIFVWASGNGGLHLDDCAVDGYSSSIYTISVSSVSQNNQFPWYGEECPSTLVSAYSSGSKTDNFIILIIVNECFSDFSGSSASAPTVGGVIALALEANPSLTWRDIQHMIVMTAEPSGLIQTNEEGWKMNGAGFMVSNQNLNVLKIDKQSTFLIS</sequence>
<proteinExistence type="predicted"/>
<name>A0AC35TMJ7_9BILA</name>
<dbReference type="WBParaSite" id="RSKR_0000203500.1">
    <property type="protein sequence ID" value="RSKR_0000203500.1"/>
    <property type="gene ID" value="RSKR_0000203500"/>
</dbReference>
<evidence type="ECO:0000313" key="1">
    <source>
        <dbReference type="Proteomes" id="UP000095286"/>
    </source>
</evidence>
<accession>A0AC35TMJ7</accession>
<reference evidence="2" key="1">
    <citation type="submission" date="2016-11" db="UniProtKB">
        <authorList>
            <consortium name="WormBaseParasite"/>
        </authorList>
    </citation>
    <scope>IDENTIFICATION</scope>
    <source>
        <strain evidence="2">KR3021</strain>
    </source>
</reference>
<dbReference type="Proteomes" id="UP000095286">
    <property type="component" value="Unplaced"/>
</dbReference>
<evidence type="ECO:0000313" key="2">
    <source>
        <dbReference type="WBParaSite" id="RSKR_0000203500.1"/>
    </source>
</evidence>